<dbReference type="Proteomes" id="UP000996601">
    <property type="component" value="Unassembled WGS sequence"/>
</dbReference>
<keyword evidence="3" id="KW-1185">Reference proteome</keyword>
<dbReference type="EMBL" id="WHSB02000018">
    <property type="protein sequence ID" value="MCQ4634204.1"/>
    <property type="molecule type" value="Genomic_DNA"/>
</dbReference>
<organism evidence="2 3">
    <name type="scientific">Shinella lacus</name>
    <dbReference type="NCBI Taxonomy" id="2654216"/>
    <lineage>
        <taxon>Bacteria</taxon>
        <taxon>Pseudomonadati</taxon>
        <taxon>Pseudomonadota</taxon>
        <taxon>Alphaproteobacteria</taxon>
        <taxon>Hyphomicrobiales</taxon>
        <taxon>Rhizobiaceae</taxon>
        <taxon>Shinella</taxon>
    </lineage>
</organism>
<feature type="chain" id="PRO_5046745732" description="Invasion associated locus B family protein" evidence="1">
    <location>
        <begin position="17"/>
        <end position="158"/>
    </location>
</feature>
<dbReference type="InterPro" id="IPR038696">
    <property type="entry name" value="IalB_sf"/>
</dbReference>
<evidence type="ECO:0000256" key="1">
    <source>
        <dbReference type="SAM" id="SignalP"/>
    </source>
</evidence>
<name>A0ABT1RGI3_9HYPH</name>
<keyword evidence="1" id="KW-0732">Signal</keyword>
<comment type="caution">
    <text evidence="2">The sequence shown here is derived from an EMBL/GenBank/DDBJ whole genome shotgun (WGS) entry which is preliminary data.</text>
</comment>
<gene>
    <name evidence="2" type="ORF">GB927_029500</name>
</gene>
<proteinExistence type="predicted"/>
<evidence type="ECO:0000313" key="2">
    <source>
        <dbReference type="EMBL" id="MCQ4634204.1"/>
    </source>
</evidence>
<evidence type="ECO:0008006" key="4">
    <source>
        <dbReference type="Google" id="ProtNLM"/>
    </source>
</evidence>
<evidence type="ECO:0000313" key="3">
    <source>
        <dbReference type="Proteomes" id="UP000996601"/>
    </source>
</evidence>
<feature type="signal peptide" evidence="1">
    <location>
        <begin position="1"/>
        <end position="16"/>
    </location>
</feature>
<protein>
    <recommendedName>
        <fullName evidence="4">Invasion associated locus B family protein</fullName>
    </recommendedName>
</protein>
<sequence>MRYLALVFLFPSLAFAQTCDPWSAGMSEEEEGRIMMASVCQAAGGETYDLFLKCGAESELSLRFLVQAADFPPGDGPEFLSPLRLTVDGEAFDGEAHHEAMDNAMVSDFPIKGPLVARLKAGKTLTVAYPETKLPPVDFPLKGSKAAIDTLVAACTGS</sequence>
<accession>A0ABT1RGI3</accession>
<reference evidence="2" key="1">
    <citation type="submission" date="2021-07" db="EMBL/GenBank/DDBJ databases">
        <title>Shinella sp. nov., a novel member of the genus Shinella from water.</title>
        <authorList>
            <person name="Deng Y."/>
        </authorList>
    </citation>
    <scope>NUCLEOTIDE SEQUENCE</scope>
    <source>
        <strain evidence="2">CPCC 100929</strain>
    </source>
</reference>
<dbReference type="Gene3D" id="2.60.40.1880">
    <property type="entry name" value="Invasion associated locus B (IalB) protein"/>
    <property type="match status" value="1"/>
</dbReference>
<dbReference type="RefSeq" id="WP_256120804.1">
    <property type="nucleotide sequence ID" value="NZ_WHSB02000018.1"/>
</dbReference>